<keyword evidence="4 8" id="KW-0540">Nuclease</keyword>
<feature type="binding site" evidence="8">
    <location>
        <position position="128"/>
    </location>
    <ligand>
        <name>a divalent metal cation</name>
        <dbReference type="ChEBI" id="CHEBI:60240"/>
    </ligand>
</feature>
<dbReference type="STRING" id="448386.A0A2V3II70"/>
<dbReference type="AlphaFoldDB" id="A0A2V3II70"/>
<dbReference type="Gene3D" id="3.30.420.10">
    <property type="entry name" value="Ribonuclease H-like superfamily/Ribonuclease H"/>
    <property type="match status" value="1"/>
</dbReference>
<comment type="function">
    <text evidence="9">Endonuclease that specifically degrades the RNA of RNA-DNA hybrids.</text>
</comment>
<dbReference type="OrthoDB" id="7462577at2759"/>
<dbReference type="GO" id="GO:0004523">
    <property type="term" value="F:RNA-DNA hybrid ribonuclease activity"/>
    <property type="evidence" value="ECO:0007669"/>
    <property type="project" value="UniProtKB-UniRule"/>
</dbReference>
<proteinExistence type="inferred from homology"/>
<gene>
    <name evidence="11" type="ORF">BWQ96_09430</name>
</gene>
<protein>
    <recommendedName>
        <fullName evidence="9">Ribonuclease</fullName>
        <ecNumber evidence="9">3.1.26.4</ecNumber>
    </recommendedName>
</protein>
<dbReference type="Gene3D" id="1.10.10.460">
    <property type="entry name" value="Ribonuclease hii. Domain 2"/>
    <property type="match status" value="1"/>
</dbReference>
<dbReference type="InterPro" id="IPR012337">
    <property type="entry name" value="RNaseH-like_sf"/>
</dbReference>
<evidence type="ECO:0000256" key="4">
    <source>
        <dbReference type="ARBA" id="ARBA00022722"/>
    </source>
</evidence>
<keyword evidence="7 8" id="KW-0378">Hydrolase</keyword>
<comment type="catalytic activity">
    <reaction evidence="1 8 9">
        <text>Endonucleolytic cleavage to 5'-phosphomonoester.</text>
        <dbReference type="EC" id="3.1.26.4"/>
    </reaction>
</comment>
<dbReference type="InterPro" id="IPR023160">
    <property type="entry name" value="RNase_HII_hlx-loop-hlx_cap_dom"/>
</dbReference>
<dbReference type="PANTHER" id="PTHR10954">
    <property type="entry name" value="RIBONUCLEASE H2 SUBUNIT A"/>
    <property type="match status" value="1"/>
</dbReference>
<dbReference type="GO" id="GO:0046872">
    <property type="term" value="F:metal ion binding"/>
    <property type="evidence" value="ECO:0007669"/>
    <property type="project" value="UniProtKB-KW"/>
</dbReference>
<evidence type="ECO:0000256" key="7">
    <source>
        <dbReference type="ARBA" id="ARBA00022801"/>
    </source>
</evidence>
<dbReference type="PANTHER" id="PTHR10954:SF7">
    <property type="entry name" value="RIBONUCLEASE H2 SUBUNIT A"/>
    <property type="match status" value="1"/>
</dbReference>
<keyword evidence="5 8" id="KW-0479">Metal-binding</keyword>
<evidence type="ECO:0000256" key="1">
    <source>
        <dbReference type="ARBA" id="ARBA00000077"/>
    </source>
</evidence>
<dbReference type="PROSITE" id="PS51975">
    <property type="entry name" value="RNASE_H_2"/>
    <property type="match status" value="1"/>
</dbReference>
<dbReference type="SUPFAM" id="SSF53098">
    <property type="entry name" value="Ribonuclease H-like"/>
    <property type="match status" value="1"/>
</dbReference>
<dbReference type="CDD" id="cd07181">
    <property type="entry name" value="RNase_HII_eukaryota_like"/>
    <property type="match status" value="1"/>
</dbReference>
<reference evidence="11 12" key="1">
    <citation type="journal article" date="2018" name="Mol. Biol. Evol.">
        <title>Analysis of the draft genome of the red seaweed Gracilariopsis chorda provides insights into genome size evolution in Rhodophyta.</title>
        <authorList>
            <person name="Lee J."/>
            <person name="Yang E.C."/>
            <person name="Graf L."/>
            <person name="Yang J.H."/>
            <person name="Qiu H."/>
            <person name="Zel Zion U."/>
            <person name="Chan C.X."/>
            <person name="Stephens T.G."/>
            <person name="Weber A.P.M."/>
            <person name="Boo G.H."/>
            <person name="Boo S.M."/>
            <person name="Kim K.M."/>
            <person name="Shin Y."/>
            <person name="Jung M."/>
            <person name="Lee S.J."/>
            <person name="Yim H.S."/>
            <person name="Lee J.H."/>
            <person name="Bhattacharya D."/>
            <person name="Yoon H.S."/>
        </authorList>
    </citation>
    <scope>NUCLEOTIDE SEQUENCE [LARGE SCALE GENOMIC DNA]</scope>
    <source>
        <strain evidence="11 12">SKKU-2015</strain>
        <tissue evidence="11">Whole body</tissue>
    </source>
</reference>
<evidence type="ECO:0000256" key="6">
    <source>
        <dbReference type="ARBA" id="ARBA00022759"/>
    </source>
</evidence>
<comment type="cofactor">
    <cofactor evidence="8">
        <name>Mn(2+)</name>
        <dbReference type="ChEBI" id="CHEBI:29035"/>
    </cofactor>
    <cofactor evidence="8">
        <name>Mg(2+)</name>
        <dbReference type="ChEBI" id="CHEBI:18420"/>
    </cofactor>
    <text evidence="8">Manganese or magnesium. Binds 1 divalent metal ion per monomer in the absence of substrate. May bind a second metal ion after substrate binding.</text>
</comment>
<dbReference type="InterPro" id="IPR001352">
    <property type="entry name" value="RNase_HII/HIII"/>
</dbReference>
<evidence type="ECO:0000256" key="9">
    <source>
        <dbReference type="RuleBase" id="RU003515"/>
    </source>
</evidence>
<feature type="binding site" evidence="8">
    <location>
        <position position="21"/>
    </location>
    <ligand>
        <name>a divalent metal cation</name>
        <dbReference type="ChEBI" id="CHEBI:60240"/>
    </ligand>
</feature>
<keyword evidence="6 8" id="KW-0255">Endonuclease</keyword>
<dbReference type="InterPro" id="IPR024567">
    <property type="entry name" value="RNase_HII/HIII_dom"/>
</dbReference>
<dbReference type="InterPro" id="IPR036397">
    <property type="entry name" value="RNaseH_sf"/>
</dbReference>
<dbReference type="EC" id="3.1.26.4" evidence="9"/>
<evidence type="ECO:0000256" key="8">
    <source>
        <dbReference type="PROSITE-ProRule" id="PRU01319"/>
    </source>
</evidence>
<dbReference type="Proteomes" id="UP000247409">
    <property type="component" value="Unassembled WGS sequence"/>
</dbReference>
<keyword evidence="12" id="KW-1185">Reference proteome</keyword>
<evidence type="ECO:0000313" key="12">
    <source>
        <dbReference type="Proteomes" id="UP000247409"/>
    </source>
</evidence>
<dbReference type="Pfam" id="PF01351">
    <property type="entry name" value="RNase_HII"/>
    <property type="match status" value="1"/>
</dbReference>
<evidence type="ECO:0000256" key="2">
    <source>
        <dbReference type="ARBA" id="ARBA00001946"/>
    </source>
</evidence>
<evidence type="ECO:0000259" key="10">
    <source>
        <dbReference type="PROSITE" id="PS51975"/>
    </source>
</evidence>
<dbReference type="InterPro" id="IPR004649">
    <property type="entry name" value="RNase_H2_suA"/>
</dbReference>
<evidence type="ECO:0000313" key="11">
    <source>
        <dbReference type="EMBL" id="PXF40840.1"/>
    </source>
</evidence>
<accession>A0A2V3II70</accession>
<comment type="caution">
    <text evidence="11">The sequence shown here is derived from an EMBL/GenBank/DDBJ whole genome shotgun (WGS) entry which is preliminary data.</text>
</comment>
<feature type="binding site" evidence="8">
    <location>
        <position position="22"/>
    </location>
    <ligand>
        <name>a divalent metal cation</name>
        <dbReference type="ChEBI" id="CHEBI:60240"/>
    </ligand>
</feature>
<feature type="domain" description="RNase H type-2" evidence="10">
    <location>
        <begin position="15"/>
        <end position="251"/>
    </location>
</feature>
<dbReference type="GO" id="GO:0003723">
    <property type="term" value="F:RNA binding"/>
    <property type="evidence" value="ECO:0007669"/>
    <property type="project" value="UniProtKB-UniRule"/>
</dbReference>
<evidence type="ECO:0000256" key="5">
    <source>
        <dbReference type="ARBA" id="ARBA00022723"/>
    </source>
</evidence>
<organism evidence="11 12">
    <name type="scientific">Gracilariopsis chorda</name>
    <dbReference type="NCBI Taxonomy" id="448386"/>
    <lineage>
        <taxon>Eukaryota</taxon>
        <taxon>Rhodophyta</taxon>
        <taxon>Florideophyceae</taxon>
        <taxon>Rhodymeniophycidae</taxon>
        <taxon>Gracilariales</taxon>
        <taxon>Gracilariaceae</taxon>
        <taxon>Gracilariopsis</taxon>
    </lineage>
</organism>
<comment type="cofactor">
    <cofactor evidence="2">
        <name>Mg(2+)</name>
        <dbReference type="ChEBI" id="CHEBI:18420"/>
    </cofactor>
</comment>
<dbReference type="EMBL" id="NBIV01000257">
    <property type="protein sequence ID" value="PXF40840.1"/>
    <property type="molecule type" value="Genomic_DNA"/>
</dbReference>
<dbReference type="GO" id="GO:0043137">
    <property type="term" value="P:DNA replication, removal of RNA primer"/>
    <property type="evidence" value="ECO:0007669"/>
    <property type="project" value="TreeGrafter"/>
</dbReference>
<dbReference type="GO" id="GO:0032299">
    <property type="term" value="C:ribonuclease H2 complex"/>
    <property type="evidence" value="ECO:0007669"/>
    <property type="project" value="TreeGrafter"/>
</dbReference>
<evidence type="ECO:0000256" key="3">
    <source>
        <dbReference type="ARBA" id="ARBA00007058"/>
    </source>
</evidence>
<dbReference type="GO" id="GO:0006298">
    <property type="term" value="P:mismatch repair"/>
    <property type="evidence" value="ECO:0007669"/>
    <property type="project" value="TreeGrafter"/>
</dbReference>
<dbReference type="NCBIfam" id="TIGR00729">
    <property type="entry name" value="ribonuclease HII"/>
    <property type="match status" value="1"/>
</dbReference>
<name>A0A2V3II70_9FLOR</name>
<sequence length="323" mass="35926">MSEATDDSMWYPNTPCVLGIDEAGRGPVLGPMVYAAAVCPISRLTDLRALGVNDSKALREEHRDELRSKIQGAAFLRTFETILTASFLSESMLRKEKYNLNLVSHDAAIGLVQKAMDHGINVAEIYVDTVGNPEQYAAKFRERFSAVEKVVVAKKADATYPIVGAASIVAKTTRDRRIREWCFPEQRRSADFRPGDANIAVQFVGPTGSGYPSDPMTKTWIEHNCDVLFGFPTFVRFSWGTAKVILDKNAVRVEWECDDEENDISTTKVAKKKSVKTKDIKSFFPTKRTASSIGAKKRKSLKHACPLPQALQSLTLRRAYTLA</sequence>
<dbReference type="FunFam" id="1.10.10.460:FF:000001">
    <property type="entry name" value="Ribonuclease"/>
    <property type="match status" value="1"/>
</dbReference>
<dbReference type="FunFam" id="3.30.420.10:FF:000016">
    <property type="entry name" value="Ribonuclease"/>
    <property type="match status" value="1"/>
</dbReference>
<comment type="similarity">
    <text evidence="3">Belongs to the RNase HII family. Eukaryotic subfamily.</text>
</comment>